<dbReference type="AlphaFoldDB" id="A0AAN6EZ47"/>
<evidence type="ECO:0000313" key="3">
    <source>
        <dbReference type="EMBL" id="KAJ8992605.1"/>
    </source>
</evidence>
<dbReference type="Pfam" id="PF02214">
    <property type="entry name" value="BTB_2"/>
    <property type="match status" value="1"/>
</dbReference>
<dbReference type="InterPro" id="IPR011333">
    <property type="entry name" value="SKP1/BTB/POZ_sf"/>
</dbReference>
<evidence type="ECO:0000259" key="2">
    <source>
        <dbReference type="Pfam" id="PF02214"/>
    </source>
</evidence>
<dbReference type="PANTHER" id="PTHR31758:SF2">
    <property type="entry name" value="BTB_POZ DOMAIN-CONTAINING PROTEIN YLR108C"/>
    <property type="match status" value="1"/>
</dbReference>
<dbReference type="EMBL" id="JAJGCB010000005">
    <property type="protein sequence ID" value="KAJ8992605.1"/>
    <property type="molecule type" value="Genomic_DNA"/>
</dbReference>
<organism evidence="3 4">
    <name type="scientific">Exophiala dermatitidis</name>
    <name type="common">Black yeast-like fungus</name>
    <name type="synonym">Wangiella dermatitidis</name>
    <dbReference type="NCBI Taxonomy" id="5970"/>
    <lineage>
        <taxon>Eukaryota</taxon>
        <taxon>Fungi</taxon>
        <taxon>Dikarya</taxon>
        <taxon>Ascomycota</taxon>
        <taxon>Pezizomycotina</taxon>
        <taxon>Eurotiomycetes</taxon>
        <taxon>Chaetothyriomycetidae</taxon>
        <taxon>Chaetothyriales</taxon>
        <taxon>Herpotrichiellaceae</taxon>
        <taxon>Exophiala</taxon>
    </lineage>
</organism>
<gene>
    <name evidence="3" type="ORF">HRR80_003704</name>
</gene>
<feature type="compositionally biased region" description="Low complexity" evidence="1">
    <location>
        <begin position="43"/>
        <end position="66"/>
    </location>
</feature>
<name>A0AAN6EZ47_EXODE</name>
<dbReference type="InterPro" id="IPR003131">
    <property type="entry name" value="T1-type_BTB"/>
</dbReference>
<dbReference type="PANTHER" id="PTHR31758">
    <property type="entry name" value="BTB/POZ DOMAIN-CONTAINING PROTEIN YLR108C"/>
    <property type="match status" value="1"/>
</dbReference>
<feature type="region of interest" description="Disordered" evidence="1">
    <location>
        <begin position="459"/>
        <end position="519"/>
    </location>
</feature>
<feature type="compositionally biased region" description="Polar residues" evidence="1">
    <location>
        <begin position="463"/>
        <end position="472"/>
    </location>
</feature>
<sequence length="567" mass="62436">MTGPDPASPGEEPASSDIHSTQRTKQRTAELAGNRKTKPSTASASQPSLNVPSSSSQGSSQNRGSRTPSGHPPSILPPEKVFPIQIGSDLFRLSGASISSDAPSYFTQFFEDQIRQNEETGGVRTLYIDRDPSTFRDVVRHLQGYYVKPVDGSHFVKLFADAQFYSLPRLIDQLFESEIYIQIGERHFQIPKDIFSDPGNSPNFFSLGFAVFFSSPGEVFPGLDRRGLLRPPSITPPAVPGRSGEIFAELLHLLRGYPLHVRNESHRAELLRDCRYFHLRGLEQKIIAHEISYNLQRQKQEICLRLEDVKPSGVSYKSDDDGGSGDKSTATATTGGWVYYARPFVDDTLYEMVVEIGGESTLLDLAEMRAEFHGQTKARMASLFQVVANKMNLPTTAPLGLMMLSESAGSSSQSPAHTPLSSESRVKVRFEAATAITLNGERYDGEWDQNMQQEISVVGSGGQHNQPQLKTGPSSQFAPPPPPPSRHSIPTAPQGPTSTPSAKKRKRQPSHGESRTEWTIRTGQWRLRIQPVTQGNAGTGYEIVLVGVKIDAYSSEHARNARRAFLS</sequence>
<feature type="region of interest" description="Disordered" evidence="1">
    <location>
        <begin position="1"/>
        <end position="79"/>
    </location>
</feature>
<dbReference type="Gene3D" id="3.30.710.10">
    <property type="entry name" value="Potassium Channel Kv1.1, Chain A"/>
    <property type="match status" value="2"/>
</dbReference>
<evidence type="ECO:0000256" key="1">
    <source>
        <dbReference type="SAM" id="MobiDB-lite"/>
    </source>
</evidence>
<feature type="region of interest" description="Disordered" evidence="1">
    <location>
        <begin position="406"/>
        <end position="425"/>
    </location>
</feature>
<accession>A0AAN6EZ47</accession>
<feature type="domain" description="Potassium channel tetramerisation-type BTB" evidence="2">
    <location>
        <begin position="84"/>
        <end position="171"/>
    </location>
</feature>
<proteinExistence type="predicted"/>
<dbReference type="Proteomes" id="UP001161757">
    <property type="component" value="Unassembled WGS sequence"/>
</dbReference>
<dbReference type="GO" id="GO:0051260">
    <property type="term" value="P:protein homooligomerization"/>
    <property type="evidence" value="ECO:0007669"/>
    <property type="project" value="InterPro"/>
</dbReference>
<evidence type="ECO:0000313" key="4">
    <source>
        <dbReference type="Proteomes" id="UP001161757"/>
    </source>
</evidence>
<protein>
    <recommendedName>
        <fullName evidence="2">Potassium channel tetramerisation-type BTB domain-containing protein</fullName>
    </recommendedName>
</protein>
<dbReference type="SUPFAM" id="SSF54695">
    <property type="entry name" value="POZ domain"/>
    <property type="match status" value="2"/>
</dbReference>
<reference evidence="3" key="1">
    <citation type="submission" date="2023-01" db="EMBL/GenBank/DDBJ databases">
        <title>Exophiala dermititidis isolated from Cystic Fibrosis Patient.</title>
        <authorList>
            <person name="Kurbessoian T."/>
            <person name="Crocker A."/>
            <person name="Murante D."/>
            <person name="Hogan D.A."/>
            <person name="Stajich J.E."/>
        </authorList>
    </citation>
    <scope>NUCLEOTIDE SEQUENCE</scope>
    <source>
        <strain evidence="3">Ex8</strain>
    </source>
</reference>
<comment type="caution">
    <text evidence="3">The sequence shown here is derived from an EMBL/GenBank/DDBJ whole genome shotgun (WGS) entry which is preliminary data.</text>
</comment>